<keyword evidence="2" id="KW-0732">Signal</keyword>
<keyword evidence="4" id="KW-1185">Reference proteome</keyword>
<proteinExistence type="predicted"/>
<dbReference type="VEuPathDB" id="VectorBase:PPAPM1_007413"/>
<accession>A0A1B0DQE9</accession>
<dbReference type="RefSeq" id="XP_055697274.1">
    <property type="nucleotide sequence ID" value="XM_055841299.1"/>
</dbReference>
<evidence type="ECO:0000256" key="1">
    <source>
        <dbReference type="SAM" id="MobiDB-lite"/>
    </source>
</evidence>
<dbReference type="InterPro" id="IPR036508">
    <property type="entry name" value="Chitin-bd_dom_sf"/>
</dbReference>
<dbReference type="EMBL" id="AJVK01008562">
    <property type="status" value="NOT_ANNOTATED_CDS"/>
    <property type="molecule type" value="Genomic_DNA"/>
</dbReference>
<reference evidence="3" key="1">
    <citation type="submission" date="2022-08" db="UniProtKB">
        <authorList>
            <consortium name="EnsemblMetazoa"/>
        </authorList>
    </citation>
    <scope>IDENTIFICATION</scope>
    <source>
        <strain evidence="3">Israel</strain>
    </source>
</reference>
<protein>
    <submittedName>
        <fullName evidence="3">Uncharacterized protein</fullName>
    </submittedName>
</protein>
<evidence type="ECO:0000256" key="2">
    <source>
        <dbReference type="SAM" id="SignalP"/>
    </source>
</evidence>
<dbReference type="SUPFAM" id="SSF57625">
    <property type="entry name" value="Invertebrate chitin-binding proteins"/>
    <property type="match status" value="2"/>
</dbReference>
<organism evidence="3 4">
    <name type="scientific">Phlebotomus papatasi</name>
    <name type="common">Sandfly</name>
    <dbReference type="NCBI Taxonomy" id="29031"/>
    <lineage>
        <taxon>Eukaryota</taxon>
        <taxon>Metazoa</taxon>
        <taxon>Ecdysozoa</taxon>
        <taxon>Arthropoda</taxon>
        <taxon>Hexapoda</taxon>
        <taxon>Insecta</taxon>
        <taxon>Pterygota</taxon>
        <taxon>Neoptera</taxon>
        <taxon>Endopterygota</taxon>
        <taxon>Diptera</taxon>
        <taxon>Nematocera</taxon>
        <taxon>Psychodoidea</taxon>
        <taxon>Psychodidae</taxon>
        <taxon>Phlebotomus</taxon>
        <taxon>Phlebotomus</taxon>
    </lineage>
</organism>
<dbReference type="EnsemblMetazoa" id="PPAI010740-RA">
    <property type="protein sequence ID" value="PPAI010740-PA"/>
    <property type="gene ID" value="PPAI010740"/>
</dbReference>
<dbReference type="AlphaFoldDB" id="A0A1B0DQE9"/>
<feature type="region of interest" description="Disordered" evidence="1">
    <location>
        <begin position="84"/>
        <end position="103"/>
    </location>
</feature>
<dbReference type="Proteomes" id="UP000092462">
    <property type="component" value="Unassembled WGS sequence"/>
</dbReference>
<dbReference type="GO" id="GO:0008061">
    <property type="term" value="F:chitin binding"/>
    <property type="evidence" value="ECO:0007669"/>
    <property type="project" value="InterPro"/>
</dbReference>
<evidence type="ECO:0000313" key="4">
    <source>
        <dbReference type="Proteomes" id="UP000092462"/>
    </source>
</evidence>
<evidence type="ECO:0000313" key="3">
    <source>
        <dbReference type="EnsemblMetazoa" id="PPAI010740-PA"/>
    </source>
</evidence>
<dbReference type="KEGG" id="ppap:129798259"/>
<dbReference type="VEuPathDB" id="VectorBase:PPAI010740"/>
<name>A0A1B0DQE9_PHLPP</name>
<feature type="chain" id="PRO_5043724869" evidence="2">
    <location>
        <begin position="20"/>
        <end position="271"/>
    </location>
</feature>
<dbReference type="OrthoDB" id="7735051at2759"/>
<feature type="region of interest" description="Disordered" evidence="1">
    <location>
        <begin position="170"/>
        <end position="194"/>
    </location>
</feature>
<feature type="signal peptide" evidence="2">
    <location>
        <begin position="1"/>
        <end position="19"/>
    </location>
</feature>
<sequence length="271" mass="29892">MQCTVISVFVLGALGVVMGENLDAQYDGQPGCLIRYEFDHRYWPNNFDRHAYWECQEWGVGAVRHECPPNMSFQASELKCVPDSDWQKTPYSEPPTRPGYTSHDQCEPFTPCPTTESTTTTPYTTTTTTTTPCTTTTTTPCTTTTTTEPAPYPTDTTPPCTTTSPKPCTTCPTDPTRPPPTPEPFPVDGECPGAAQHQYEAGPHSCEPPPCTAEQWLKGTLLPTRDPTKFFQCGPGVGNLFIMPCAPGTCFSFDHQVCVHNYDWKNPCTNK</sequence>
<feature type="region of interest" description="Disordered" evidence="1">
    <location>
        <begin position="137"/>
        <end position="158"/>
    </location>
</feature>
<dbReference type="GeneID" id="129798259"/>
<feature type="compositionally biased region" description="Pro residues" evidence="1">
    <location>
        <begin position="175"/>
        <end position="185"/>
    </location>
</feature>